<dbReference type="EMBL" id="LGCK01000014">
    <property type="protein sequence ID" value="KPL70433.1"/>
    <property type="molecule type" value="Genomic_DNA"/>
</dbReference>
<dbReference type="UniPathway" id="UPA00138"/>
<dbReference type="Pfam" id="PF00121">
    <property type="entry name" value="TIM"/>
    <property type="match status" value="1"/>
</dbReference>
<organism evidence="4 5">
    <name type="scientific">Leptolinea tardivitalis</name>
    <dbReference type="NCBI Taxonomy" id="229920"/>
    <lineage>
        <taxon>Bacteria</taxon>
        <taxon>Bacillati</taxon>
        <taxon>Chloroflexota</taxon>
        <taxon>Anaerolineae</taxon>
        <taxon>Anaerolineales</taxon>
        <taxon>Anaerolineaceae</taxon>
        <taxon>Leptolinea</taxon>
    </lineage>
</organism>
<comment type="catalytic activity">
    <reaction evidence="3">
        <text>D-glyceraldehyde 3-phosphate = dihydroxyacetone phosphate</text>
        <dbReference type="Rhea" id="RHEA:18585"/>
        <dbReference type="ChEBI" id="CHEBI:57642"/>
        <dbReference type="ChEBI" id="CHEBI:59776"/>
        <dbReference type="EC" id="5.3.1.1"/>
    </reaction>
</comment>
<proteinExistence type="inferred from homology"/>
<keyword evidence="3" id="KW-0324">Glycolysis</keyword>
<dbReference type="AlphaFoldDB" id="A0A0P6X660"/>
<keyword evidence="2 3" id="KW-0413">Isomerase</keyword>
<keyword evidence="3" id="KW-0963">Cytoplasm</keyword>
<dbReference type="UniPathway" id="UPA00109">
    <property type="reaction ID" value="UER00189"/>
</dbReference>
<dbReference type="SUPFAM" id="SSF51351">
    <property type="entry name" value="Triosephosphate isomerase (TIM)"/>
    <property type="match status" value="1"/>
</dbReference>
<dbReference type="GO" id="GO:0006096">
    <property type="term" value="P:glycolytic process"/>
    <property type="evidence" value="ECO:0007669"/>
    <property type="project" value="UniProtKB-UniPathway"/>
</dbReference>
<reference evidence="4 5" key="1">
    <citation type="submission" date="2015-07" db="EMBL/GenBank/DDBJ databases">
        <title>Genome sequence of Leptolinea tardivitalis DSM 16556.</title>
        <authorList>
            <person name="Hemp J."/>
            <person name="Ward L.M."/>
            <person name="Pace L.A."/>
            <person name="Fischer W.W."/>
        </authorList>
    </citation>
    <scope>NUCLEOTIDE SEQUENCE [LARGE SCALE GENOMIC DNA]</scope>
    <source>
        <strain evidence="4 5">YMTK-2</strain>
    </source>
</reference>
<comment type="subcellular location">
    <subcellularLocation>
        <location evidence="3">Cytoplasm</location>
    </subcellularLocation>
</comment>
<dbReference type="CDD" id="cd00311">
    <property type="entry name" value="TIM"/>
    <property type="match status" value="1"/>
</dbReference>
<comment type="pathway">
    <text evidence="3">Carbohydrate biosynthesis; gluconeogenesis.</text>
</comment>
<name>A0A0P6X660_9CHLR</name>
<dbReference type="PROSITE" id="PS00171">
    <property type="entry name" value="TIM_1"/>
    <property type="match status" value="1"/>
</dbReference>
<dbReference type="EC" id="5.3.1.1" evidence="3"/>
<dbReference type="NCBIfam" id="NF000722">
    <property type="entry name" value="PRK00042.2-1"/>
    <property type="match status" value="1"/>
</dbReference>
<sequence length="266" mass="29492">MTSSDRLLIGSNLKMYKTIAETVDYLSRLVSVTSDLPRESIDIFIIPSFTALPAASMLKSDRLKLGAQNMNWADSGQYTGEISPVMLRELGIDVVEIGHSERRHVFGETDDETNRKVIAAVNHGFTALLCIGETASDKNLGISEERIRIQLKIGLHDFPKEKLSRLWIAYEPVWAIGVNGTPAAPDYVEEAHARIRSTLEELFPGEADHIPILYGGSVNKQNCCELIALPGVDGLFIGRAAWNADDMNTIIRMTLPIWQEKIKLTA</sequence>
<evidence type="ECO:0000313" key="4">
    <source>
        <dbReference type="EMBL" id="KPL70433.1"/>
    </source>
</evidence>
<comment type="subunit">
    <text evidence="3">Homodimer.</text>
</comment>
<evidence type="ECO:0000256" key="1">
    <source>
        <dbReference type="ARBA" id="ARBA00007422"/>
    </source>
</evidence>
<accession>A0A0P6X660</accession>
<dbReference type="InterPro" id="IPR020861">
    <property type="entry name" value="Triosephosphate_isomerase_AS"/>
</dbReference>
<dbReference type="RefSeq" id="WP_062422321.1">
    <property type="nucleotide sequence ID" value="NZ_BBYA01000010.1"/>
</dbReference>
<dbReference type="InterPro" id="IPR000652">
    <property type="entry name" value="Triosephosphate_isomerase"/>
</dbReference>
<dbReference type="PATRIC" id="fig|229920.5.peg.345"/>
<comment type="pathway">
    <text evidence="3">Carbohydrate degradation; glycolysis; D-glyceraldehyde 3-phosphate from glycerone phosphate: step 1/1.</text>
</comment>
<dbReference type="STRING" id="229920.ADM99_14930"/>
<gene>
    <name evidence="4" type="ORF">ADM99_14930</name>
</gene>
<keyword evidence="5" id="KW-1185">Reference proteome</keyword>
<dbReference type="InterPro" id="IPR013785">
    <property type="entry name" value="Aldolase_TIM"/>
</dbReference>
<evidence type="ECO:0000256" key="2">
    <source>
        <dbReference type="ARBA" id="ARBA00023235"/>
    </source>
</evidence>
<comment type="similarity">
    <text evidence="1 3">Belongs to the triosephosphate isomerase family.</text>
</comment>
<dbReference type="InterPro" id="IPR035990">
    <property type="entry name" value="TIM_sf"/>
</dbReference>
<keyword evidence="3" id="KW-0312">Gluconeogenesis</keyword>
<comment type="caution">
    <text evidence="4">The sequence shown here is derived from an EMBL/GenBank/DDBJ whole genome shotgun (WGS) entry which is preliminary data.</text>
</comment>
<dbReference type="PROSITE" id="PS51440">
    <property type="entry name" value="TIM_2"/>
    <property type="match status" value="1"/>
</dbReference>
<dbReference type="GO" id="GO:0019563">
    <property type="term" value="P:glycerol catabolic process"/>
    <property type="evidence" value="ECO:0007669"/>
    <property type="project" value="TreeGrafter"/>
</dbReference>
<evidence type="ECO:0000313" key="5">
    <source>
        <dbReference type="Proteomes" id="UP000050430"/>
    </source>
</evidence>
<dbReference type="PANTHER" id="PTHR21139:SF42">
    <property type="entry name" value="TRIOSEPHOSPHATE ISOMERASE"/>
    <property type="match status" value="1"/>
</dbReference>
<dbReference type="Proteomes" id="UP000050430">
    <property type="component" value="Unassembled WGS sequence"/>
</dbReference>
<dbReference type="GO" id="GO:0005829">
    <property type="term" value="C:cytosol"/>
    <property type="evidence" value="ECO:0007669"/>
    <property type="project" value="TreeGrafter"/>
</dbReference>
<dbReference type="OrthoDB" id="9809429at2"/>
<evidence type="ECO:0000256" key="3">
    <source>
        <dbReference type="RuleBase" id="RU363013"/>
    </source>
</evidence>
<dbReference type="GO" id="GO:0046166">
    <property type="term" value="P:glyceraldehyde-3-phosphate biosynthetic process"/>
    <property type="evidence" value="ECO:0007669"/>
    <property type="project" value="TreeGrafter"/>
</dbReference>
<dbReference type="PANTHER" id="PTHR21139">
    <property type="entry name" value="TRIOSEPHOSPHATE ISOMERASE"/>
    <property type="match status" value="1"/>
</dbReference>
<dbReference type="GO" id="GO:0004807">
    <property type="term" value="F:triose-phosphate isomerase activity"/>
    <property type="evidence" value="ECO:0007669"/>
    <property type="project" value="UniProtKB-EC"/>
</dbReference>
<protein>
    <recommendedName>
        <fullName evidence="3">Triosephosphate isomerase</fullName>
        <ecNumber evidence="3">5.3.1.1</ecNumber>
    </recommendedName>
</protein>
<dbReference type="Gene3D" id="3.20.20.70">
    <property type="entry name" value="Aldolase class I"/>
    <property type="match status" value="1"/>
</dbReference>
<dbReference type="GO" id="GO:0006094">
    <property type="term" value="P:gluconeogenesis"/>
    <property type="evidence" value="ECO:0007669"/>
    <property type="project" value="UniProtKB-UniPathway"/>
</dbReference>